<protein>
    <submittedName>
        <fullName evidence="1">Divergent Major Capsid Protein</fullName>
    </submittedName>
</protein>
<dbReference type="RefSeq" id="YP_009449240.1">
    <property type="nucleotide sequence ID" value="NC_036594.1"/>
</dbReference>
<gene>
    <name evidence="1" type="ORF">ORPV_1034</name>
</gene>
<dbReference type="Proteomes" id="UP000236316">
    <property type="component" value="Segment"/>
</dbReference>
<accession>A0A2I2L5V6</accession>
<proteinExistence type="predicted"/>
<dbReference type="KEGG" id="vg:35381691"/>
<reference evidence="1" key="1">
    <citation type="submission" date="2017-08" db="EMBL/GenBank/DDBJ databases">
        <authorList>
            <consortium name="Urmite Genomes"/>
        </authorList>
    </citation>
    <scope>NUCLEOTIDE SEQUENCE [LARGE SCALE GENOMIC DNA]</scope>
    <source>
        <strain evidence="1">IHUMI-LCC2</strain>
    </source>
</reference>
<organism evidence="1">
    <name type="scientific">Orpheovirus IHUMI-LCC2</name>
    <dbReference type="NCBI Taxonomy" id="2023057"/>
    <lineage>
        <taxon>Viruses</taxon>
        <taxon>Varidnaviria</taxon>
        <taxon>Bamfordvirae</taxon>
        <taxon>Nucleocytoviricota</taxon>
        <taxon>Megaviricetes</taxon>
        <taxon>Pimascovirales</taxon>
        <taxon>Ocovirineae</taxon>
        <taxon>Orpheoviridae</taxon>
        <taxon>Alphaorpheovirus</taxon>
        <taxon>Alphaorpheovirus massiliense</taxon>
    </lineage>
</organism>
<evidence type="ECO:0000313" key="1">
    <source>
        <dbReference type="EMBL" id="SNW62938.1"/>
    </source>
</evidence>
<evidence type="ECO:0000313" key="2">
    <source>
        <dbReference type="Proteomes" id="UP000236316"/>
    </source>
</evidence>
<name>A0A2I2L5V6_9VIRU</name>
<sequence length="587" mass="66877">MCVFVNARGFIYENHKVRFRIFFSLKTRSTECKESLNMNSNDINNNERAIQNALFYHLYKKHDNENSPISSFAPTPERSLIYSPSSHIVPHYLCVDKAKTEQNKTGLNRLHELYDKTLSYNLNHISDADFIIAAILEQVLPRTEVKRKYVGMIEVCWMPNIGNNIPQSFYLKYASDVNFSRKDSVDMDNFLSWCIRNKHNYNKHIGNVPELTEWNTILPRYELGILLPACFSDGGPTALPIFLGGKNSNFELIINIRNRLSNLLRMRRKGKDGVWQEIRANTKYLVGFKKEESISLPTLRCEYTTDIGGYKESILCQGVLVQYIREVINLDRDETARLGSTVKIPINKPGLSQAIFVTSSAVSLHKPTSKDTSLVPLNYSNYTTNIYDVKSGYSPIEYIAVKYGDKYKISPMSASALAFRAGGDFLGTPEVNGYNAIALSNAPLSDLVYIPISWPLSELDASLEIKLGDTNPYLMEGDKSDEEEFENSMEESTTDVKNVEVENIFTDINSKISPASSVYDKVMQSKILHEKAINDKVFSVPEDYNVYVRLVTIRRLVFRRKGVDGPWVASFEEEKDLNIEDEIYTNK</sequence>
<dbReference type="EMBL" id="LT906555">
    <property type="protein sequence ID" value="SNW62938.1"/>
    <property type="molecule type" value="Genomic_DNA"/>
</dbReference>
<dbReference type="GeneID" id="35381691"/>
<keyword evidence="2" id="KW-1185">Reference proteome</keyword>